<dbReference type="AlphaFoldDB" id="A0A8J7YH38"/>
<dbReference type="Pfam" id="PF01522">
    <property type="entry name" value="Polysacc_deac_1"/>
    <property type="match status" value="1"/>
</dbReference>
<dbReference type="RefSeq" id="WP_220589641.1">
    <property type="nucleotide sequence ID" value="NZ_RKLQ01000003.1"/>
</dbReference>
<name>A0A8J7YH38_9EURY</name>
<evidence type="ECO:0000256" key="2">
    <source>
        <dbReference type="ARBA" id="ARBA00022729"/>
    </source>
</evidence>
<evidence type="ECO:0000256" key="1">
    <source>
        <dbReference type="ARBA" id="ARBA00004613"/>
    </source>
</evidence>
<comment type="caution">
    <text evidence="4">The sequence shown here is derived from an EMBL/GenBank/DDBJ whole genome shotgun (WGS) entry which is preliminary data.</text>
</comment>
<dbReference type="InterPro" id="IPR011330">
    <property type="entry name" value="Glyco_hydro/deAcase_b/a-brl"/>
</dbReference>
<feature type="domain" description="NodB homology" evidence="3">
    <location>
        <begin position="56"/>
        <end position="306"/>
    </location>
</feature>
<dbReference type="PROSITE" id="PS51677">
    <property type="entry name" value="NODB"/>
    <property type="match status" value="1"/>
</dbReference>
<keyword evidence="5" id="KW-1185">Reference proteome</keyword>
<organism evidence="4 5">
    <name type="scientific">Haloarcula salinisoli</name>
    <dbReference type="NCBI Taxonomy" id="2487746"/>
    <lineage>
        <taxon>Archaea</taxon>
        <taxon>Methanobacteriati</taxon>
        <taxon>Methanobacteriota</taxon>
        <taxon>Stenosarchaea group</taxon>
        <taxon>Halobacteria</taxon>
        <taxon>Halobacteriales</taxon>
        <taxon>Haloarculaceae</taxon>
        <taxon>Haloarcula</taxon>
    </lineage>
</organism>
<evidence type="ECO:0000259" key="3">
    <source>
        <dbReference type="PROSITE" id="PS51677"/>
    </source>
</evidence>
<dbReference type="Gene3D" id="3.20.20.370">
    <property type="entry name" value="Glycoside hydrolase/deacetylase"/>
    <property type="match status" value="1"/>
</dbReference>
<comment type="subcellular location">
    <subcellularLocation>
        <location evidence="1">Secreted</location>
    </subcellularLocation>
</comment>
<dbReference type="EMBL" id="RKLQ01000003">
    <property type="protein sequence ID" value="MBX0305407.1"/>
    <property type="molecule type" value="Genomic_DNA"/>
</dbReference>
<dbReference type="PANTHER" id="PTHR34216">
    <property type="match status" value="1"/>
</dbReference>
<dbReference type="InterPro" id="IPR002509">
    <property type="entry name" value="NODB_dom"/>
</dbReference>
<protein>
    <submittedName>
        <fullName evidence="4">Polysaccharide deacetylase family protein</fullName>
    </submittedName>
</protein>
<dbReference type="InterPro" id="IPR051398">
    <property type="entry name" value="Polysacch_Deacetylase"/>
</dbReference>
<dbReference type="Proteomes" id="UP000783863">
    <property type="component" value="Unassembled WGS sequence"/>
</dbReference>
<dbReference type="PANTHER" id="PTHR34216:SF3">
    <property type="entry name" value="POLY-BETA-1,6-N-ACETYL-D-GLUCOSAMINE N-DEACETYLASE"/>
    <property type="match status" value="1"/>
</dbReference>
<reference evidence="4" key="1">
    <citation type="submission" date="2021-06" db="EMBL/GenBank/DDBJ databases">
        <title>Halomicroarcula sp. F24A a new haloarchaeum isolated from saline soil.</title>
        <authorList>
            <person name="Duran-Viseras A."/>
            <person name="Sanchez-Porro C."/>
            <person name="Ventosa A."/>
        </authorList>
    </citation>
    <scope>NUCLEOTIDE SEQUENCE</scope>
    <source>
        <strain evidence="4">F24A</strain>
    </source>
</reference>
<accession>A0A8J7YH38</accession>
<proteinExistence type="predicted"/>
<dbReference type="GO" id="GO:0005975">
    <property type="term" value="P:carbohydrate metabolic process"/>
    <property type="evidence" value="ECO:0007669"/>
    <property type="project" value="InterPro"/>
</dbReference>
<dbReference type="GO" id="GO:0016810">
    <property type="term" value="F:hydrolase activity, acting on carbon-nitrogen (but not peptide) bonds"/>
    <property type="evidence" value="ECO:0007669"/>
    <property type="project" value="InterPro"/>
</dbReference>
<evidence type="ECO:0000313" key="4">
    <source>
        <dbReference type="EMBL" id="MBX0305407.1"/>
    </source>
</evidence>
<evidence type="ECO:0000313" key="5">
    <source>
        <dbReference type="Proteomes" id="UP000783863"/>
    </source>
</evidence>
<keyword evidence="2" id="KW-0732">Signal</keyword>
<dbReference type="SUPFAM" id="SSF88713">
    <property type="entry name" value="Glycoside hydrolase/deacetylase"/>
    <property type="match status" value="1"/>
</dbReference>
<sequence>MYHYVRGETPRPPSGYYHLDIGDFRAQLDYLRDEFTMLSEATFRRCLRGEQSPPTDGIVLTFDDGLADHHEWVLPELRERGLWGVFFVPTAPLVYGRRLPVQRIHSLVSEYPGPELLDALDEILEAADIDLLGDVRSMYEGRDTADSVRQFKHLLNRAVPDHSVSGVLDRLEGQFPAAQTDVSELYLSASQLRDLSEAGMTIGAHTVTHPVLSDLPTAAQRWEIRASRRQLSALLGEPVDLFAYPYGGAESYTDRTVELVSDAGFTGAFTTVDGDADATEFRETPLTLSRRDCANVEHGDATFSLP</sequence>
<dbReference type="GO" id="GO:0005576">
    <property type="term" value="C:extracellular region"/>
    <property type="evidence" value="ECO:0007669"/>
    <property type="project" value="UniProtKB-SubCell"/>
</dbReference>
<gene>
    <name evidence="4" type="ORF">EGD98_17240</name>
</gene>